<keyword evidence="3" id="KW-1185">Reference proteome</keyword>
<gene>
    <name evidence="2" type="ORF">WALSEDRAFT_69243</name>
</gene>
<evidence type="ECO:0000313" key="2">
    <source>
        <dbReference type="EMBL" id="EIM21084.1"/>
    </source>
</evidence>
<feature type="compositionally biased region" description="Acidic residues" evidence="1">
    <location>
        <begin position="114"/>
        <end position="132"/>
    </location>
</feature>
<proteinExistence type="predicted"/>
<dbReference type="RefSeq" id="XP_006958767.1">
    <property type="nucleotide sequence ID" value="XM_006958705.1"/>
</dbReference>
<dbReference type="eggNOG" id="ENOG502SETS">
    <property type="taxonomic scope" value="Eukaryota"/>
</dbReference>
<evidence type="ECO:0000313" key="3">
    <source>
        <dbReference type="Proteomes" id="UP000005242"/>
    </source>
</evidence>
<sequence>MTIVDSTMSDNRYCYLHYKTIDKESASIDLPFEDIQVPLELLPVSLDEEQATLPSTVHPSYPYGNPFKETHSTIEQTSSIKTQVNSLYWDDLALDDLLPKNNQFKLDILSTEQQQEEEQDEDEEYEDNEDNNNGDHSSNSWSE</sequence>
<organism evidence="2 3">
    <name type="scientific">Wallemia mellicola (strain ATCC MYA-4683 / CBS 633.66)</name>
    <name type="common">Wallemia sebi (CBS 633.66)</name>
    <dbReference type="NCBI Taxonomy" id="671144"/>
    <lineage>
        <taxon>Eukaryota</taxon>
        <taxon>Fungi</taxon>
        <taxon>Dikarya</taxon>
        <taxon>Basidiomycota</taxon>
        <taxon>Wallemiomycotina</taxon>
        <taxon>Wallemiomycetes</taxon>
        <taxon>Wallemiales</taxon>
        <taxon>Wallemiaceae</taxon>
        <taxon>Wallemia</taxon>
    </lineage>
</organism>
<accession>I4YAU2</accession>
<dbReference type="KEGG" id="wse:WALSEDRAFT_69243"/>
<dbReference type="GeneID" id="18475554"/>
<dbReference type="HOGENOM" id="CLU_1807708_0_0_1"/>
<feature type="region of interest" description="Disordered" evidence="1">
    <location>
        <begin position="108"/>
        <end position="143"/>
    </location>
</feature>
<protein>
    <submittedName>
        <fullName evidence="2">Uncharacterized protein</fullName>
    </submittedName>
</protein>
<dbReference type="Proteomes" id="UP000005242">
    <property type="component" value="Unassembled WGS sequence"/>
</dbReference>
<reference evidence="2 3" key="1">
    <citation type="journal article" date="2012" name="Fungal Genet. Biol.">
        <title>The genome of the xerotolerant mold Wallemia sebi reveals adaptations to osmotic stress and suggests cryptic sexual reproduction.</title>
        <authorList>
            <person name="Padamsee M."/>
            <person name="Kumar T.K.A."/>
            <person name="Riley R."/>
            <person name="Binder M."/>
            <person name="Boyd A."/>
            <person name="Calvo A.M."/>
            <person name="Furukawa K."/>
            <person name="Hesse C."/>
            <person name="Hohmann S."/>
            <person name="James T.Y."/>
            <person name="LaButti K."/>
            <person name="Lapidus A."/>
            <person name="Lindquist E."/>
            <person name="Lucas S."/>
            <person name="Miller K."/>
            <person name="Shantappa S."/>
            <person name="Grigoriev I.V."/>
            <person name="Hibbett D.S."/>
            <person name="McLaughlin D.J."/>
            <person name="Spatafora J.W."/>
            <person name="Aime M.C."/>
        </authorList>
    </citation>
    <scope>NUCLEOTIDE SEQUENCE [LARGE SCALE GENOMIC DNA]</scope>
    <source>
        <strain evidence="3">ATCC MYA-4683 / CBS 633.66</strain>
    </source>
</reference>
<feature type="compositionally biased region" description="Polar residues" evidence="1">
    <location>
        <begin position="134"/>
        <end position="143"/>
    </location>
</feature>
<name>I4YAU2_WALMC</name>
<dbReference type="OrthoDB" id="2351920at2759"/>
<dbReference type="EMBL" id="JH668234">
    <property type="protein sequence ID" value="EIM21084.1"/>
    <property type="molecule type" value="Genomic_DNA"/>
</dbReference>
<dbReference type="InParanoid" id="I4YAU2"/>
<evidence type="ECO:0000256" key="1">
    <source>
        <dbReference type="SAM" id="MobiDB-lite"/>
    </source>
</evidence>
<dbReference type="AlphaFoldDB" id="I4YAU2"/>